<organism evidence="1 2">
    <name type="scientific">Parnassius apollo</name>
    <name type="common">Apollo butterfly</name>
    <name type="synonym">Papilio apollo</name>
    <dbReference type="NCBI Taxonomy" id="110799"/>
    <lineage>
        <taxon>Eukaryota</taxon>
        <taxon>Metazoa</taxon>
        <taxon>Ecdysozoa</taxon>
        <taxon>Arthropoda</taxon>
        <taxon>Hexapoda</taxon>
        <taxon>Insecta</taxon>
        <taxon>Pterygota</taxon>
        <taxon>Neoptera</taxon>
        <taxon>Endopterygota</taxon>
        <taxon>Lepidoptera</taxon>
        <taxon>Glossata</taxon>
        <taxon>Ditrysia</taxon>
        <taxon>Papilionoidea</taxon>
        <taxon>Papilionidae</taxon>
        <taxon>Parnassiinae</taxon>
        <taxon>Parnassini</taxon>
        <taxon>Parnassius</taxon>
        <taxon>Parnassius</taxon>
    </lineage>
</organism>
<reference evidence="1" key="1">
    <citation type="submission" date="2021-04" db="EMBL/GenBank/DDBJ databases">
        <authorList>
            <person name="Tunstrom K."/>
        </authorList>
    </citation>
    <scope>NUCLEOTIDE SEQUENCE</scope>
</reference>
<dbReference type="PANTHER" id="PTHR46114:SF1">
    <property type="entry name" value="ZAD DOMAIN-CONTAINING PROTEIN"/>
    <property type="match status" value="1"/>
</dbReference>
<dbReference type="Proteomes" id="UP000691718">
    <property type="component" value="Unassembled WGS sequence"/>
</dbReference>
<name>A0A8S3Y0A9_PARAO</name>
<gene>
    <name evidence="1" type="ORF">PAPOLLO_LOCUS24063</name>
</gene>
<evidence type="ECO:0000313" key="2">
    <source>
        <dbReference type="Proteomes" id="UP000691718"/>
    </source>
</evidence>
<sequence>MTEIKGFSRKNKHKIKYFNLPSAQRPILRNKEQPAPVPPLGDQIEDVFDITTSLSIKSNEFTPSGSSSITGEPHILNQSELNDLVRDLELSKSKAQLLGSRLQQWNLLEKGTRISFFRKRDSQFLQLFSKEQDLVYCTDPLTLLQELHLPEDPTALRLFIDSSKLSLKAVLLHNGNKYQSVPLAHTVNMKET</sequence>
<comment type="caution">
    <text evidence="1">The sequence shown here is derived from an EMBL/GenBank/DDBJ whole genome shotgun (WGS) entry which is preliminary data.</text>
</comment>
<dbReference type="PANTHER" id="PTHR46114">
    <property type="entry name" value="APPLE DOMAIN-CONTAINING PROTEIN"/>
    <property type="match status" value="1"/>
</dbReference>
<dbReference type="AlphaFoldDB" id="A0A8S3Y0A9"/>
<dbReference type="EMBL" id="CAJQZP010001459">
    <property type="protein sequence ID" value="CAG5048025.1"/>
    <property type="molecule type" value="Genomic_DNA"/>
</dbReference>
<keyword evidence="2" id="KW-1185">Reference proteome</keyword>
<dbReference type="OrthoDB" id="8063408at2759"/>
<accession>A0A8S3Y0A9</accession>
<evidence type="ECO:0000313" key="1">
    <source>
        <dbReference type="EMBL" id="CAG5048025.1"/>
    </source>
</evidence>
<proteinExistence type="predicted"/>
<protein>
    <submittedName>
        <fullName evidence="1">(apollo) hypothetical protein</fullName>
    </submittedName>
</protein>